<protein>
    <submittedName>
        <fullName evidence="1">ScyD/ScyE family protein</fullName>
    </submittedName>
</protein>
<proteinExistence type="predicted"/>
<dbReference type="NCBIfam" id="NF033206">
    <property type="entry name" value="ScyE_fam"/>
    <property type="match status" value="1"/>
</dbReference>
<dbReference type="AlphaFoldDB" id="A0A7C1X7K8"/>
<dbReference type="InterPro" id="IPR048031">
    <property type="entry name" value="ScyD/ScyE-like"/>
</dbReference>
<reference evidence="1" key="1">
    <citation type="journal article" date="2020" name="mSystems">
        <title>Genome- and Community-Level Interaction Insights into Carbon Utilization and Element Cycling Functions of Hydrothermarchaeota in Hydrothermal Sediment.</title>
        <authorList>
            <person name="Zhou Z."/>
            <person name="Liu Y."/>
            <person name="Xu W."/>
            <person name="Pan J."/>
            <person name="Luo Z.H."/>
            <person name="Li M."/>
        </authorList>
    </citation>
    <scope>NUCLEOTIDE SEQUENCE [LARGE SCALE GENOMIC DNA]</scope>
    <source>
        <strain evidence="1">SpSt-222</strain>
    </source>
</reference>
<dbReference type="SUPFAM" id="SSF63829">
    <property type="entry name" value="Calcium-dependent phosphotriesterase"/>
    <property type="match status" value="1"/>
</dbReference>
<dbReference type="EMBL" id="DSJL01000011">
    <property type="protein sequence ID" value="HEF66474.1"/>
    <property type="molecule type" value="Genomic_DNA"/>
</dbReference>
<comment type="caution">
    <text evidence="1">The sequence shown here is derived from an EMBL/GenBank/DDBJ whole genome shotgun (WGS) entry which is preliminary data.</text>
</comment>
<name>A0A7C1X7K8_THERO</name>
<accession>A0A7C1X7K8</accession>
<gene>
    <name evidence="1" type="ORF">ENP47_12890</name>
</gene>
<dbReference type="Gene3D" id="2.120.10.30">
    <property type="entry name" value="TolB, C-terminal domain"/>
    <property type="match status" value="1"/>
</dbReference>
<sequence>MFERLTHRLLLFTLAVLLAVTLVSPRVTNAANDTIPCREFPETGYQICHGFLAFWNDFGGLPIFGYPMSNEMTEEGTVVQYFERARFEWHPNAAPSQHDILLGRIGAEYSAGWSSLPAFQPTEPRSDARFFPATGHNVSGAFQSFWEESGGVSLFGYPLSEAFLDHGITVQYFERARFELHPGAAPERQDVMLGLLGAELLRARSLETLASSLHNPRGIAVASDGTIYVAEAGNGGSGPCLAGPEGNQICFGTSGAVVRIAGSSVERIVTGLPSLAAPDGSFALGPQDVALGIDGTLYVTVGLGADPAMRAELPSDGQYLGQLLRITPDGDITPLADLAAYETANDPDGLGPDSNPFALLVDGDQLIVVDAGANTLLAVTASGEISTLAVFPTLMAPAPPFLNLPPGTEIPAQPVPTSIVKGADEAYYVSELTGFPFPAGRARLWRVIPGQAPEIAATGFTNMIDLATDPHGNLIVLEITAHGLLAAQEGLVEGALGELAPDGTYTPLLLTGLVMPTAFAFAPDGSLIVTQNSTSGNDAQLVRVRR</sequence>
<dbReference type="InterPro" id="IPR011042">
    <property type="entry name" value="6-blade_b-propeller_TolB-like"/>
</dbReference>
<evidence type="ECO:0000313" key="1">
    <source>
        <dbReference type="EMBL" id="HEF66474.1"/>
    </source>
</evidence>
<organism evidence="1">
    <name type="scientific">Thermomicrobium roseum</name>
    <dbReference type="NCBI Taxonomy" id="500"/>
    <lineage>
        <taxon>Bacteria</taxon>
        <taxon>Pseudomonadati</taxon>
        <taxon>Thermomicrobiota</taxon>
        <taxon>Thermomicrobia</taxon>
        <taxon>Thermomicrobiales</taxon>
        <taxon>Thermomicrobiaceae</taxon>
        <taxon>Thermomicrobium</taxon>
    </lineage>
</organism>